<gene>
    <name evidence="2" type="ORF">F2P81_007496</name>
</gene>
<accession>A0A6A4T868</accession>
<name>A0A6A4T868_SCOMX</name>
<organism evidence="2 3">
    <name type="scientific">Scophthalmus maximus</name>
    <name type="common">Turbot</name>
    <name type="synonym">Psetta maxima</name>
    <dbReference type="NCBI Taxonomy" id="52904"/>
    <lineage>
        <taxon>Eukaryota</taxon>
        <taxon>Metazoa</taxon>
        <taxon>Chordata</taxon>
        <taxon>Craniata</taxon>
        <taxon>Vertebrata</taxon>
        <taxon>Euteleostomi</taxon>
        <taxon>Actinopterygii</taxon>
        <taxon>Neopterygii</taxon>
        <taxon>Teleostei</taxon>
        <taxon>Neoteleostei</taxon>
        <taxon>Acanthomorphata</taxon>
        <taxon>Carangaria</taxon>
        <taxon>Pleuronectiformes</taxon>
        <taxon>Pleuronectoidei</taxon>
        <taxon>Scophthalmidae</taxon>
        <taxon>Scophthalmus</taxon>
    </lineage>
</organism>
<sequence length="131" mass="14397">MKQLTQVQHSNQAVHKHLNLRPEVQLEMTLVQDHHTNLHGQIQASQSRAEGDPEEGRTSQVSIAACTSIQEPLSVPDLEEMSSSGLTSRHLVGGQNLTTTTPLKDSFHLMGPNCLFCAITDDQHQQGNCYG</sequence>
<dbReference type="EMBL" id="VEVO01000007">
    <property type="protein sequence ID" value="KAF0039261.1"/>
    <property type="molecule type" value="Genomic_DNA"/>
</dbReference>
<evidence type="ECO:0000256" key="1">
    <source>
        <dbReference type="SAM" id="MobiDB-lite"/>
    </source>
</evidence>
<reference evidence="2 3" key="1">
    <citation type="submission" date="2019-06" db="EMBL/GenBank/DDBJ databases">
        <title>Draft genomes of female and male turbot (Scophthalmus maximus).</title>
        <authorList>
            <person name="Xu H."/>
            <person name="Xu X.-W."/>
            <person name="Shao C."/>
            <person name="Chen S."/>
        </authorList>
    </citation>
    <scope>NUCLEOTIDE SEQUENCE [LARGE SCALE GENOMIC DNA]</scope>
    <source>
        <strain evidence="2">Ysfricsl-2016a</strain>
        <tissue evidence="2">Blood</tissue>
    </source>
</reference>
<proteinExistence type="predicted"/>
<feature type="compositionally biased region" description="Polar residues" evidence="1">
    <location>
        <begin position="38"/>
        <end position="48"/>
    </location>
</feature>
<evidence type="ECO:0000313" key="3">
    <source>
        <dbReference type="Proteomes" id="UP000438429"/>
    </source>
</evidence>
<dbReference type="AlphaFoldDB" id="A0A6A4T868"/>
<protein>
    <submittedName>
        <fullName evidence="2">Uncharacterized protein</fullName>
    </submittedName>
</protein>
<dbReference type="Proteomes" id="UP000438429">
    <property type="component" value="Unassembled WGS sequence"/>
</dbReference>
<evidence type="ECO:0000313" key="2">
    <source>
        <dbReference type="EMBL" id="KAF0039261.1"/>
    </source>
</evidence>
<comment type="caution">
    <text evidence="2">The sequence shown here is derived from an EMBL/GenBank/DDBJ whole genome shotgun (WGS) entry which is preliminary data.</text>
</comment>
<feature type="region of interest" description="Disordered" evidence="1">
    <location>
        <begin position="35"/>
        <end position="60"/>
    </location>
</feature>